<dbReference type="InterPro" id="IPR011993">
    <property type="entry name" value="PH-like_dom_sf"/>
</dbReference>
<protein>
    <submittedName>
        <fullName evidence="1">VASP protein</fullName>
    </submittedName>
</protein>
<dbReference type="Gene3D" id="2.30.29.30">
    <property type="entry name" value="Pleckstrin-homology domain (PH domain)/Phosphotyrosine-binding domain (PTB)"/>
    <property type="match status" value="1"/>
</dbReference>
<dbReference type="GO" id="GO:0017124">
    <property type="term" value="F:SH3 domain binding"/>
    <property type="evidence" value="ECO:0007669"/>
    <property type="project" value="TreeGrafter"/>
</dbReference>
<reference evidence="1 2" key="1">
    <citation type="submission" date="2019-09" db="EMBL/GenBank/DDBJ databases">
        <title>Bird 10,000 Genomes (B10K) Project - Family phase.</title>
        <authorList>
            <person name="Zhang G."/>
        </authorList>
    </citation>
    <scope>NUCLEOTIDE SEQUENCE [LARGE SCALE GENOMIC DNA]</scope>
    <source>
        <strain evidence="1">OUT-0020</strain>
        <tissue evidence="1">Liver</tissue>
    </source>
</reference>
<feature type="non-terminal residue" evidence="1">
    <location>
        <position position="58"/>
    </location>
</feature>
<keyword evidence="2" id="KW-1185">Reference proteome</keyword>
<accession>A0A7L3SAY5</accession>
<dbReference type="GO" id="GO:0007411">
    <property type="term" value="P:axon guidance"/>
    <property type="evidence" value="ECO:0007669"/>
    <property type="project" value="TreeGrafter"/>
</dbReference>
<dbReference type="GO" id="GO:0030036">
    <property type="term" value="P:actin cytoskeleton organization"/>
    <property type="evidence" value="ECO:0007669"/>
    <property type="project" value="TreeGrafter"/>
</dbReference>
<dbReference type="AlphaFoldDB" id="A0A7L3SAY5"/>
<sequence>RSERVLCSARAWVLLYDEAQQQWVGAGGGPQTPSCVRLYHRPGALRLVGRRMQPDQQV</sequence>
<dbReference type="Proteomes" id="UP000578766">
    <property type="component" value="Unassembled WGS sequence"/>
</dbReference>
<dbReference type="GO" id="GO:0030838">
    <property type="term" value="P:positive regulation of actin filament polymerization"/>
    <property type="evidence" value="ECO:0007669"/>
    <property type="project" value="TreeGrafter"/>
</dbReference>
<feature type="non-terminal residue" evidence="1">
    <location>
        <position position="1"/>
    </location>
</feature>
<organism evidence="1 2">
    <name type="scientific">Cepphus grylle</name>
    <name type="common">Black guillemot</name>
    <name type="synonym">Alca grylle</name>
    <dbReference type="NCBI Taxonomy" id="28697"/>
    <lineage>
        <taxon>Eukaryota</taxon>
        <taxon>Metazoa</taxon>
        <taxon>Chordata</taxon>
        <taxon>Craniata</taxon>
        <taxon>Vertebrata</taxon>
        <taxon>Euteleostomi</taxon>
        <taxon>Archelosauria</taxon>
        <taxon>Archosauria</taxon>
        <taxon>Dinosauria</taxon>
        <taxon>Saurischia</taxon>
        <taxon>Theropoda</taxon>
        <taxon>Coelurosauria</taxon>
        <taxon>Aves</taxon>
        <taxon>Neognathae</taxon>
        <taxon>Neoaves</taxon>
        <taxon>Charadriiformes</taxon>
        <taxon>Alcidae</taxon>
        <taxon>Cepphus</taxon>
    </lineage>
</organism>
<dbReference type="GO" id="GO:0005522">
    <property type="term" value="F:profilin binding"/>
    <property type="evidence" value="ECO:0007669"/>
    <property type="project" value="TreeGrafter"/>
</dbReference>
<dbReference type="EMBL" id="VZUD01047615">
    <property type="protein sequence ID" value="NXV25296.1"/>
    <property type="molecule type" value="Genomic_DNA"/>
</dbReference>
<gene>
    <name evidence="1" type="primary">Vasp</name>
    <name evidence="1" type="ORF">CEPGRY_R16304</name>
</gene>
<comment type="caution">
    <text evidence="1">The sequence shown here is derived from an EMBL/GenBank/DDBJ whole genome shotgun (WGS) entry which is preliminary data.</text>
</comment>
<dbReference type="PANTHER" id="PTHR11202:SF12">
    <property type="entry name" value="VASODILATOR-STIMULATED PHOSPHOPROTEIN"/>
    <property type="match status" value="1"/>
</dbReference>
<dbReference type="GO" id="GO:0001843">
    <property type="term" value="P:neural tube closure"/>
    <property type="evidence" value="ECO:0007669"/>
    <property type="project" value="TreeGrafter"/>
</dbReference>
<dbReference type="SUPFAM" id="SSF50729">
    <property type="entry name" value="PH domain-like"/>
    <property type="match status" value="1"/>
</dbReference>
<proteinExistence type="predicted"/>
<evidence type="ECO:0000313" key="1">
    <source>
        <dbReference type="EMBL" id="NXV25296.1"/>
    </source>
</evidence>
<name>A0A7L3SAY5_CEPGR</name>
<evidence type="ECO:0000313" key="2">
    <source>
        <dbReference type="Proteomes" id="UP000578766"/>
    </source>
</evidence>
<dbReference type="PANTHER" id="PTHR11202">
    <property type="entry name" value="SPROUTY-RELATED, EVH1 DOMAIN-CONTAINING PROTEIN FAMILY MEMBER"/>
    <property type="match status" value="1"/>
</dbReference>